<protein>
    <submittedName>
        <fullName evidence="1">Uncharacterized protein</fullName>
    </submittedName>
</protein>
<evidence type="ECO:0000313" key="1">
    <source>
        <dbReference type="EMBL" id="RHN72601.1"/>
    </source>
</evidence>
<dbReference type="Proteomes" id="UP000265566">
    <property type="component" value="Chromosome 2"/>
</dbReference>
<reference evidence="1" key="1">
    <citation type="journal article" date="2018" name="Nat. Plants">
        <title>Whole-genome landscape of Medicago truncatula symbiotic genes.</title>
        <authorList>
            <person name="Pecrix Y."/>
            <person name="Gamas P."/>
            <person name="Carrere S."/>
        </authorList>
    </citation>
    <scope>NUCLEOTIDE SEQUENCE</scope>
    <source>
        <tissue evidence="1">Leaves</tissue>
    </source>
</reference>
<sequence length="53" mass="6399">MLNRNKPILIKIILDEFQEICIMMKPRDVLHHQLYHMNRVEETHKLSITCLPT</sequence>
<comment type="caution">
    <text evidence="1">The sequence shown here is derived from an EMBL/GenBank/DDBJ whole genome shotgun (WGS) entry which is preliminary data.</text>
</comment>
<organism evidence="1">
    <name type="scientific">Medicago truncatula</name>
    <name type="common">Barrel medic</name>
    <name type="synonym">Medicago tribuloides</name>
    <dbReference type="NCBI Taxonomy" id="3880"/>
    <lineage>
        <taxon>Eukaryota</taxon>
        <taxon>Viridiplantae</taxon>
        <taxon>Streptophyta</taxon>
        <taxon>Embryophyta</taxon>
        <taxon>Tracheophyta</taxon>
        <taxon>Spermatophyta</taxon>
        <taxon>Magnoliopsida</taxon>
        <taxon>eudicotyledons</taxon>
        <taxon>Gunneridae</taxon>
        <taxon>Pentapetalae</taxon>
        <taxon>rosids</taxon>
        <taxon>fabids</taxon>
        <taxon>Fabales</taxon>
        <taxon>Fabaceae</taxon>
        <taxon>Papilionoideae</taxon>
        <taxon>50 kb inversion clade</taxon>
        <taxon>NPAAA clade</taxon>
        <taxon>Hologalegina</taxon>
        <taxon>IRL clade</taxon>
        <taxon>Trifolieae</taxon>
        <taxon>Medicago</taxon>
    </lineage>
</organism>
<name>A0A396J7P1_MEDTR</name>
<dbReference type="AlphaFoldDB" id="A0A396J7P1"/>
<proteinExistence type="predicted"/>
<accession>A0A396J7P1</accession>
<dbReference type="Gramene" id="rna8343">
    <property type="protein sequence ID" value="RHN72601.1"/>
    <property type="gene ID" value="gene8343"/>
</dbReference>
<gene>
    <name evidence="1" type="ORF">MtrunA17_Chr2g0289571</name>
</gene>
<dbReference type="EMBL" id="PSQE01000002">
    <property type="protein sequence ID" value="RHN72601.1"/>
    <property type="molecule type" value="Genomic_DNA"/>
</dbReference>